<dbReference type="AlphaFoldDB" id="A0A0S7EXC5"/>
<accession>A0A0S7EXC5</accession>
<proteinExistence type="predicted"/>
<dbReference type="EMBL" id="GBYX01475393">
    <property type="protein sequence ID" value="JAO06282.1"/>
    <property type="molecule type" value="Transcribed_RNA"/>
</dbReference>
<sequence length="106" mass="12266">CKEKNSTNHNFPLTKRCYEAELKIRILLSETDSCCYVTSLWTNYLAASTSVSDTESDFATELNIKPIQLYHFEPVIQRAESAEEDLRKKMRKKAIQTGMLRGEKMQ</sequence>
<feature type="non-terminal residue" evidence="1">
    <location>
        <position position="106"/>
    </location>
</feature>
<reference evidence="1" key="1">
    <citation type="submission" date="2014-12" db="EMBL/GenBank/DDBJ databases">
        <title>Parallel Evolution in Life History Adaptation Evident in the Tissue-Specific Poeciliopsis prolifica transcriptome.</title>
        <authorList>
            <person name="Jue N.K."/>
            <person name="Foley R.J."/>
            <person name="Obergfell C."/>
            <person name="Reznick D.N."/>
            <person name="O'Neill R.J."/>
            <person name="O'Neill M.J."/>
        </authorList>
    </citation>
    <scope>NUCLEOTIDE SEQUENCE</scope>
</reference>
<protein>
    <submittedName>
        <fullName evidence="1">PPUP7905</fullName>
    </submittedName>
</protein>
<organism evidence="1">
    <name type="scientific">Poeciliopsis prolifica</name>
    <name type="common">blackstripe livebearer</name>
    <dbReference type="NCBI Taxonomy" id="188132"/>
    <lineage>
        <taxon>Eukaryota</taxon>
        <taxon>Metazoa</taxon>
        <taxon>Chordata</taxon>
        <taxon>Craniata</taxon>
        <taxon>Vertebrata</taxon>
        <taxon>Euteleostomi</taxon>
        <taxon>Actinopterygii</taxon>
        <taxon>Neopterygii</taxon>
        <taxon>Teleostei</taxon>
        <taxon>Neoteleostei</taxon>
        <taxon>Acanthomorphata</taxon>
        <taxon>Ovalentaria</taxon>
        <taxon>Atherinomorphae</taxon>
        <taxon>Cyprinodontiformes</taxon>
        <taxon>Poeciliidae</taxon>
        <taxon>Poeciliinae</taxon>
        <taxon>Poeciliopsis</taxon>
    </lineage>
</organism>
<gene>
    <name evidence="1" type="primary">PPUP7905</name>
</gene>
<evidence type="ECO:0000313" key="1">
    <source>
        <dbReference type="EMBL" id="JAO06282.1"/>
    </source>
</evidence>
<feature type="non-terminal residue" evidence="1">
    <location>
        <position position="1"/>
    </location>
</feature>
<name>A0A0S7EXC5_9TELE</name>